<feature type="non-terminal residue" evidence="1">
    <location>
        <position position="113"/>
    </location>
</feature>
<proteinExistence type="predicted"/>
<evidence type="ECO:0000313" key="1">
    <source>
        <dbReference type="EMBL" id="KAJ1676905.1"/>
    </source>
</evidence>
<keyword evidence="2" id="KW-1185">Reference proteome</keyword>
<accession>A0ACC1HLM1</accession>
<comment type="caution">
    <text evidence="1">The sequence shown here is derived from an EMBL/GenBank/DDBJ whole genome shotgun (WGS) entry which is preliminary data.</text>
</comment>
<dbReference type="Proteomes" id="UP001145114">
    <property type="component" value="Unassembled WGS sequence"/>
</dbReference>
<evidence type="ECO:0000313" key="2">
    <source>
        <dbReference type="Proteomes" id="UP001145114"/>
    </source>
</evidence>
<reference evidence="1" key="1">
    <citation type="submission" date="2022-06" db="EMBL/GenBank/DDBJ databases">
        <title>Phylogenomic reconstructions and comparative analyses of Kickxellomycotina fungi.</title>
        <authorList>
            <person name="Reynolds N.K."/>
            <person name="Stajich J.E."/>
            <person name="Barry K."/>
            <person name="Grigoriev I.V."/>
            <person name="Crous P."/>
            <person name="Smith M.E."/>
        </authorList>
    </citation>
    <scope>NUCLEOTIDE SEQUENCE</scope>
    <source>
        <strain evidence="1">RSA 2271</strain>
    </source>
</reference>
<protein>
    <submittedName>
        <fullName evidence="1">Uncharacterized protein</fullName>
    </submittedName>
</protein>
<sequence>MTTSGGTDDQRQVQRANTWDDGCLEAGLARAAKRQSIHGGMWIAETEDAQTAGGWETPMDTSDESIEYNVVRGEHDLYTPRIIRGIGKSKEGLCPVCQASGETRWFKMKCSSY</sequence>
<gene>
    <name evidence="1" type="ORF">EV182_007269</name>
</gene>
<dbReference type="EMBL" id="JAMZIH010003305">
    <property type="protein sequence ID" value="KAJ1676905.1"/>
    <property type="molecule type" value="Genomic_DNA"/>
</dbReference>
<name>A0ACC1HLM1_9FUNG</name>
<organism evidence="1 2">
    <name type="scientific">Spiromyces aspiralis</name>
    <dbReference type="NCBI Taxonomy" id="68401"/>
    <lineage>
        <taxon>Eukaryota</taxon>
        <taxon>Fungi</taxon>
        <taxon>Fungi incertae sedis</taxon>
        <taxon>Zoopagomycota</taxon>
        <taxon>Kickxellomycotina</taxon>
        <taxon>Kickxellomycetes</taxon>
        <taxon>Kickxellales</taxon>
        <taxon>Kickxellaceae</taxon>
        <taxon>Spiromyces</taxon>
    </lineage>
</organism>